<keyword evidence="2" id="KW-1185">Reference proteome</keyword>
<keyword evidence="1" id="KW-0946">Virion</keyword>
<name>A0A2K8YW69_9BACT</name>
<dbReference type="InterPro" id="IPR014867">
    <property type="entry name" value="Spore_coat_CotH_CotH2/3/7"/>
</dbReference>
<dbReference type="NCBIfam" id="TIGR04183">
    <property type="entry name" value="Por_Secre_tail"/>
    <property type="match status" value="1"/>
</dbReference>
<dbReference type="OrthoDB" id="9803752at2"/>
<sequence>MRIIWLVLFLNISLFNSTGLGQILSTSNLPIIIINTNGQSIPDEPKLVAELRIIDNGAGKRNDVVDKPAFISKIGIEMRGATSQQLFPKKPYGFELRDSSGINSINASLLGMPSESDWVLNATYNDKTLIRETLTYDLNRQISPFFTPRYRYCEVILNGSYNGVYILFEKIKRGKNRVNVSSIKPTDISGDALTGGYIFKLDKTEGSPSRSWNSPYRSSNGQLIPIQIDRPKPEDLAETQFQYAKQFVTDFENSLKGAQYQDSTTGYRKYINDDSFVDYLLLTEVCKNVDGYRLSSYFYKDRDSKGGKLIMGPIWDYNLTYGNANYCNGNPYQGWVYSFNSICPTDTYQMPFWWDRLLSDRRFANNVRIKYQALRKNVLKTERIQAYIDSVATELTEARTRNFQRWPIIGTYVWPNGYVGQTYQQEVDYLKSWVKNRLEWIDNAIIPFGSEVLATEPTDDYKLTISPNPSTSDVTLFYKLQQRTDLQLTITDDSGRTVHNTSWLGQPAGEHRQVLSAGSLPSTPGVYFLHLNANGQPVSQKMLRN</sequence>
<dbReference type="KEGG" id="spir:CWM47_08595"/>
<keyword evidence="1" id="KW-0167">Capsid protein</keyword>
<evidence type="ECO:0000313" key="1">
    <source>
        <dbReference type="EMBL" id="AUD01871.1"/>
    </source>
</evidence>
<reference evidence="1 2" key="1">
    <citation type="submission" date="2017-11" db="EMBL/GenBank/DDBJ databases">
        <title>Taxonomic description and genome sequences of Spirosoma HA7 sp. nov., isolated from pollen microhabitat of Corylus avellana.</title>
        <authorList>
            <person name="Ambika Manirajan B."/>
            <person name="Suarez C."/>
            <person name="Ratering S."/>
            <person name="Geissler-Plaum R."/>
            <person name="Cardinale M."/>
            <person name="Sylvia S."/>
        </authorList>
    </citation>
    <scope>NUCLEOTIDE SEQUENCE [LARGE SCALE GENOMIC DNA]</scope>
    <source>
        <strain evidence="1 2">HA7</strain>
    </source>
</reference>
<dbReference type="EMBL" id="CP025096">
    <property type="protein sequence ID" value="AUD01871.1"/>
    <property type="molecule type" value="Genomic_DNA"/>
</dbReference>
<dbReference type="Pfam" id="PF08757">
    <property type="entry name" value="CotH"/>
    <property type="match status" value="1"/>
</dbReference>
<accession>A0A2K8YW69</accession>
<evidence type="ECO:0000313" key="2">
    <source>
        <dbReference type="Proteomes" id="UP000232883"/>
    </source>
</evidence>
<dbReference type="AlphaFoldDB" id="A0A2K8YW69"/>
<organism evidence="1 2">
    <name type="scientific">Spirosoma pollinicola</name>
    <dbReference type="NCBI Taxonomy" id="2057025"/>
    <lineage>
        <taxon>Bacteria</taxon>
        <taxon>Pseudomonadati</taxon>
        <taxon>Bacteroidota</taxon>
        <taxon>Cytophagia</taxon>
        <taxon>Cytophagales</taxon>
        <taxon>Cytophagaceae</taxon>
        <taxon>Spirosoma</taxon>
    </lineage>
</organism>
<dbReference type="Proteomes" id="UP000232883">
    <property type="component" value="Chromosome"/>
</dbReference>
<protein>
    <submittedName>
        <fullName evidence="1">Spore coat protein CotH</fullName>
    </submittedName>
</protein>
<dbReference type="InterPro" id="IPR026444">
    <property type="entry name" value="Secre_tail"/>
</dbReference>
<gene>
    <name evidence="1" type="ORF">CWM47_08595</name>
</gene>
<proteinExistence type="predicted"/>